<evidence type="ECO:0000313" key="2">
    <source>
        <dbReference type="Proteomes" id="UP000494365"/>
    </source>
</evidence>
<reference evidence="1 2" key="1">
    <citation type="submission" date="2020-04" db="EMBL/GenBank/DDBJ databases">
        <authorList>
            <person name="De Canck E."/>
        </authorList>
    </citation>
    <scope>NUCLEOTIDE SEQUENCE [LARGE SCALE GENOMIC DNA]</scope>
    <source>
        <strain evidence="1 2">LMG 28614</strain>
    </source>
</reference>
<dbReference type="EMBL" id="CADIKK010000033">
    <property type="protein sequence ID" value="CAB3802576.1"/>
    <property type="molecule type" value="Genomic_DNA"/>
</dbReference>
<sequence>MIDGFGNAVLRENAVDGVGPMLAPCFKLRGVVPVTILVPKAGAGQVPHRQHDVSMMISVIAAAVGRMHREIRDHALRYEFLRHKRAHQVDALRVGQFMRQRQLDVAGELRVAAFFNALDGVPELYPIAHPFRRIVGSDDLGMQNAALLSVVPNFAETFILDARGGPVRSRGRRAAASGSGNDLGGKAIGSHAGQPTGGKCKAGSAVKKVAHPTRAGLVRVKGQERPLSKVQGRDSPCRHPIRAGLVRVEGQELPSSWMQGRDSPCPCAEAELLPRTLRSNV</sequence>
<dbReference type="AntiFam" id="ANF00179">
    <property type="entry name" value="Shadow ORF (opposite mobL)"/>
</dbReference>
<evidence type="ECO:0000313" key="1">
    <source>
        <dbReference type="EMBL" id="CAB3802576.1"/>
    </source>
</evidence>
<dbReference type="Proteomes" id="UP000494365">
    <property type="component" value="Unassembled WGS sequence"/>
</dbReference>
<accession>A0A6S7BJK6</accession>
<name>A0A6S7BJK6_9BURK</name>
<keyword evidence="2" id="KW-1185">Reference proteome</keyword>
<dbReference type="AlphaFoldDB" id="A0A6S7BJK6"/>
<organism evidence="1 2">
    <name type="scientific">Paraburkholderia ultramafica</name>
    <dbReference type="NCBI Taxonomy" id="1544867"/>
    <lineage>
        <taxon>Bacteria</taxon>
        <taxon>Pseudomonadati</taxon>
        <taxon>Pseudomonadota</taxon>
        <taxon>Betaproteobacteria</taxon>
        <taxon>Burkholderiales</taxon>
        <taxon>Burkholderiaceae</taxon>
        <taxon>Paraburkholderia</taxon>
    </lineage>
</organism>
<proteinExistence type="predicted"/>
<gene>
    <name evidence="1" type="ORF">LMG28614_05647</name>
</gene>
<protein>
    <submittedName>
        <fullName evidence="1">Uncharacterized protein</fullName>
    </submittedName>
</protein>